<name>A0ABT7Y236_9VIBR</name>
<dbReference type="PANTHER" id="PTHR44688:SF16">
    <property type="entry name" value="DNA-BINDING TRANSCRIPTIONAL ACTIVATOR DEVR_DOSR"/>
    <property type="match status" value="1"/>
</dbReference>
<comment type="caution">
    <text evidence="5">The sequence shown here is derived from an EMBL/GenBank/DDBJ whole genome shotgun (WGS) entry which is preliminary data.</text>
</comment>
<dbReference type="Pfam" id="PF00196">
    <property type="entry name" value="GerE"/>
    <property type="match status" value="1"/>
</dbReference>
<dbReference type="InterPro" id="IPR016032">
    <property type="entry name" value="Sig_transdc_resp-reg_C-effctor"/>
</dbReference>
<dbReference type="InterPro" id="IPR036388">
    <property type="entry name" value="WH-like_DNA-bd_sf"/>
</dbReference>
<dbReference type="EMBL" id="JAUEOZ010000001">
    <property type="protein sequence ID" value="MDN2481834.1"/>
    <property type="molecule type" value="Genomic_DNA"/>
</dbReference>
<dbReference type="PANTHER" id="PTHR44688">
    <property type="entry name" value="DNA-BINDING TRANSCRIPTIONAL ACTIVATOR DEVR_DOSR"/>
    <property type="match status" value="1"/>
</dbReference>
<reference evidence="5" key="1">
    <citation type="submission" date="2024-05" db="EMBL/GenBank/DDBJ databases">
        <title>Genome Sequences of Four Agar- Degrading Marine Bacteria.</title>
        <authorList>
            <person name="Phillips E.K."/>
            <person name="Shaffer J.C."/>
            <person name="Henson M.W."/>
            <person name="Temperton B."/>
            <person name="Thrash C.J."/>
            <person name="Martin M.O."/>
        </authorList>
    </citation>
    <scope>NUCLEOTIDE SEQUENCE</scope>
    <source>
        <strain evidence="5">EKP203</strain>
    </source>
</reference>
<dbReference type="Gene3D" id="1.10.10.10">
    <property type="entry name" value="Winged helix-like DNA-binding domain superfamily/Winged helix DNA-binding domain"/>
    <property type="match status" value="1"/>
</dbReference>
<sequence length="219" mass="25196">MNKNNMSVLLLGNANITTKLVEQQLNHLAQFEVISCSIDRLNQNSKFVNVCLILMDFQDARKLSISELLWTEIISHDLIIYNVPQRFPQEEIIQWHGLKGMLLSDAPADHLTRAVEEIMSGGTWLPRNVMGKMLERYRQANVGYETSLTHLTRREKQILERLVQGQSNIEIADDLFVAESTVKTHIYKLYKKLGVRRRSEAVSFVSQLHHIPQPVDMMG</sequence>
<keyword evidence="1" id="KW-0805">Transcription regulation</keyword>
<evidence type="ECO:0000313" key="5">
    <source>
        <dbReference type="EMBL" id="MDN2481834.1"/>
    </source>
</evidence>
<accession>A0ABT7Y236</accession>
<evidence type="ECO:0000256" key="1">
    <source>
        <dbReference type="ARBA" id="ARBA00023015"/>
    </source>
</evidence>
<dbReference type="Proteomes" id="UP001169719">
    <property type="component" value="Unassembled WGS sequence"/>
</dbReference>
<dbReference type="CDD" id="cd06170">
    <property type="entry name" value="LuxR_C_like"/>
    <property type="match status" value="1"/>
</dbReference>
<keyword evidence="2" id="KW-0238">DNA-binding</keyword>
<feature type="domain" description="HTH luxR-type" evidence="4">
    <location>
        <begin position="144"/>
        <end position="209"/>
    </location>
</feature>
<protein>
    <submittedName>
        <fullName evidence="5">Response regulator transcription factor</fullName>
    </submittedName>
</protein>
<evidence type="ECO:0000313" key="6">
    <source>
        <dbReference type="Proteomes" id="UP001169719"/>
    </source>
</evidence>
<dbReference type="SUPFAM" id="SSF46894">
    <property type="entry name" value="C-terminal effector domain of the bipartite response regulators"/>
    <property type="match status" value="1"/>
</dbReference>
<dbReference type="RefSeq" id="WP_289961933.1">
    <property type="nucleotide sequence ID" value="NZ_CBCSJY010000007.1"/>
</dbReference>
<dbReference type="SMART" id="SM00421">
    <property type="entry name" value="HTH_LUXR"/>
    <property type="match status" value="1"/>
</dbReference>
<dbReference type="PRINTS" id="PR00038">
    <property type="entry name" value="HTHLUXR"/>
</dbReference>
<dbReference type="Gene3D" id="3.40.50.2300">
    <property type="match status" value="1"/>
</dbReference>
<organism evidence="5 6">
    <name type="scientific">Vibrio agarivorans</name>
    <dbReference type="NCBI Taxonomy" id="153622"/>
    <lineage>
        <taxon>Bacteria</taxon>
        <taxon>Pseudomonadati</taxon>
        <taxon>Pseudomonadota</taxon>
        <taxon>Gammaproteobacteria</taxon>
        <taxon>Vibrionales</taxon>
        <taxon>Vibrionaceae</taxon>
        <taxon>Vibrio</taxon>
    </lineage>
</organism>
<keyword evidence="3" id="KW-0804">Transcription</keyword>
<evidence type="ECO:0000259" key="4">
    <source>
        <dbReference type="PROSITE" id="PS50043"/>
    </source>
</evidence>
<proteinExistence type="predicted"/>
<dbReference type="InterPro" id="IPR000792">
    <property type="entry name" value="Tscrpt_reg_LuxR_C"/>
</dbReference>
<evidence type="ECO:0000256" key="3">
    <source>
        <dbReference type="ARBA" id="ARBA00023163"/>
    </source>
</evidence>
<gene>
    <name evidence="5" type="ORF">QWJ08_10560</name>
</gene>
<dbReference type="PROSITE" id="PS50043">
    <property type="entry name" value="HTH_LUXR_2"/>
    <property type="match status" value="1"/>
</dbReference>
<keyword evidence="6" id="KW-1185">Reference proteome</keyword>
<evidence type="ECO:0000256" key="2">
    <source>
        <dbReference type="ARBA" id="ARBA00023125"/>
    </source>
</evidence>